<dbReference type="EMBL" id="VCQT01000012">
    <property type="protein sequence ID" value="TMW14611.1"/>
    <property type="molecule type" value="Genomic_DNA"/>
</dbReference>
<protein>
    <submittedName>
        <fullName evidence="2">Uncharacterized protein</fullName>
    </submittedName>
</protein>
<comment type="caution">
    <text evidence="2">The sequence shown here is derived from an EMBL/GenBank/DDBJ whole genome shotgun (WGS) entry which is preliminary data.</text>
</comment>
<feature type="chain" id="PRO_5045306147" evidence="1">
    <location>
        <begin position="35"/>
        <end position="603"/>
    </location>
</feature>
<evidence type="ECO:0000313" key="2">
    <source>
        <dbReference type="EMBL" id="TMW14611.1"/>
    </source>
</evidence>
<gene>
    <name evidence="2" type="ORF">FGS76_02150</name>
</gene>
<organism evidence="2 3">
    <name type="scientific">Alloalcanivorax gelatiniphagus</name>
    <dbReference type="NCBI Taxonomy" id="1194167"/>
    <lineage>
        <taxon>Bacteria</taxon>
        <taxon>Pseudomonadati</taxon>
        <taxon>Pseudomonadota</taxon>
        <taxon>Gammaproteobacteria</taxon>
        <taxon>Oceanospirillales</taxon>
        <taxon>Alcanivoracaceae</taxon>
        <taxon>Alloalcanivorax</taxon>
    </lineage>
</organism>
<accession>A0ABY2XRR0</accession>
<feature type="signal peptide" evidence="1">
    <location>
        <begin position="1"/>
        <end position="34"/>
    </location>
</feature>
<evidence type="ECO:0000313" key="3">
    <source>
        <dbReference type="Proteomes" id="UP000739180"/>
    </source>
</evidence>
<reference evidence="2 3" key="1">
    <citation type="submission" date="2019-05" db="EMBL/GenBank/DDBJ databases">
        <title>Genome of Alcanivorax gelatiniphagus, an oil degrading marine bacteria.</title>
        <authorList>
            <person name="Kwon K.K."/>
        </authorList>
    </citation>
    <scope>NUCLEOTIDE SEQUENCE [LARGE SCALE GENOMIC DNA]</scope>
    <source>
        <strain evidence="2 3">MEBiC 08158</strain>
    </source>
</reference>
<dbReference type="Proteomes" id="UP000739180">
    <property type="component" value="Unassembled WGS sequence"/>
</dbReference>
<name>A0ABY2XRR0_9GAMM</name>
<proteinExistence type="predicted"/>
<sequence length="603" mass="67605">MGSSTPTRTSERVRRGLIAALPVLVALHSHPASGDEPDYDAIMDAMFDTRDARLDRIENIADAEVGSTLQDLSQDALYNDLNNVDWAMPPAQTRHGRSALARLDDYADIQAMTEVFLDNLLATTWADYLCVEARRPFAYPLPHRIDWHGLRMDNGDTLPFAGQPGAADHEQALMRHRFDERYCFEKRPAADDAKPMALLGEFIGRVPEKRETFTFPSPEAGQQRTQGGYTVTLTATTDHGYAMEVRAEDGGPMPLDKRDVIAEGLDQDGRPLARTLVQTGAPALFELAGEEVDGLIDRALKEDLTAAALEQHLAQAEARIRERTGDTHYTRVAFKGPVATARITLLDRDPEQPLMKRKLALPLKQVDGLNPTAQFDPEAIQAVPLPGPVYRSAVDGPMELTAEEVPSRLRIVQNDGRTPLYTHSVDFRYPKVESRRFLERDSERIVLKDGPNPITFLDADGQPIPLPDGDHSDYYRFTVNRIDYNPQRFSSKPVRVSADLRVRVFRDVHKSRHARGELPEGLQLQENRLVVDTEVIDTPLFAVDDQGRFLKQALTRTYQRKGQAPVEVIHFYGTPAALEIWTSDGPTEDAYRAEVELEERTDI</sequence>
<evidence type="ECO:0000256" key="1">
    <source>
        <dbReference type="SAM" id="SignalP"/>
    </source>
</evidence>
<dbReference type="RefSeq" id="WP_138770978.1">
    <property type="nucleotide sequence ID" value="NZ_JBHSSX010000007.1"/>
</dbReference>
<keyword evidence="1" id="KW-0732">Signal</keyword>
<keyword evidence="3" id="KW-1185">Reference proteome</keyword>